<sequence>MTSAASGPQRPATPPPRVRLMPLPEPSDTGSASSEAPRDARVGQEAQLLQGGQEAGAHLPRELPPRQQHRHRASGSVVVRPHPHHHRSRPESASTHSDSARHSFIFSPSTSTPSERDAAAAGVMLSFTLPAAAQPAVPPREGHDSTLTGSSFKAARPLSSAPSSSFSSTSSFSSLPLSCIVDLPQADARFARSPSIDSPILYDLASSARDRPPPTRSTTTSSLEAADAGDSKPHRTPPGTRSDDIAPGELSEALSEYDDLASDPSDFVLPNAFGDDTPSDDVDDRSDDAESLYADSIDIHPTTALAPAPAIAPASPSPSPSPSPSAPAPAPTVKHTPAPLNLDRIAISIVKHDDNDDDAPSRTQSQSSLPPLKRTISPLQLNKPLPRSPSLASPFASLFGWGSQSPSLTDPSSITSPLWPPKNVSPNDALLPIKSLSDTYFTPGTAAANPITYCESYLSTPPPSHALSSIQVEEMEDELKAISSELAASIRREMDLEELVDRLQEQANNPQAPGKRTSDYFSDSGLSSAKLSEYEHSREEIEKVQRRAEQEKASIRLELSTKLQDERSKRTALDLQIKELSEKASRMDLAHMNGTDAGDRVRNLEASCEDLRRKLSQERESKANIEDLLAALKCDLEEISNERDNLRDEVVPQLRARVEGLESEATGYATLTYESTKMQQELQSLQQENSTLRHSHAGASPNGPPLSRSSSTTAKGSLLPRAGPPPALKDLSRSNSVKNGTSESREQLAERLKDVEAQRDALHNALKNLLERQEVQNRESRKQIKSLQDERLRLLTQSPRRAGFESDIKKLRTEMNVLRRRAEEAIEQKWQVEKGLAGLKMDLDRAEEEIKALRSLLTEKDILIPSSIGRPSSTASASAVVSVTSESLARAYKELQETYMASLERLKQAGAAAEGGSGLVATDEKTLLALQRLEQSLSAVVLERDTVKQEATLLRGQVDSLTSAESQSVQRESGLAGSLEESAKRVEQLAAQVRQQLASNAELRDRLAKTVARGDADRKANTDQISGLQERLHKLEELLVAAQGASEERVARHEDEVSRLREAHSEQLRRLEAKHAPVLKRAMEEEAQMKALRAQVTELEKALADADGEIQEIVAKMSMAQIEVMNLQEERESAVRETKRLQAVIEKEQAKAFEERFKTTDAVVVQS</sequence>
<dbReference type="Proteomes" id="UP000076580">
    <property type="component" value="Chromosome 02"/>
</dbReference>
<feature type="region of interest" description="Disordered" evidence="2">
    <location>
        <begin position="1"/>
        <end position="118"/>
    </location>
</feature>
<feature type="region of interest" description="Disordered" evidence="2">
    <location>
        <begin position="203"/>
        <end position="338"/>
    </location>
</feature>
<feature type="compositionally biased region" description="Low complexity" evidence="2">
    <location>
        <begin position="103"/>
        <end position="113"/>
    </location>
</feature>
<accession>A0A151GNJ8</accession>
<dbReference type="RefSeq" id="XP_040657963.1">
    <property type="nucleotide sequence ID" value="XM_040802930.1"/>
</dbReference>
<feature type="region of interest" description="Disordered" evidence="2">
    <location>
        <begin position="505"/>
        <end position="529"/>
    </location>
</feature>
<dbReference type="GeneID" id="63718271"/>
<keyword evidence="5" id="KW-1185">Reference proteome</keyword>
<evidence type="ECO:0000259" key="3">
    <source>
        <dbReference type="Pfam" id="PF24554"/>
    </source>
</evidence>
<dbReference type="EMBL" id="LAYC01000002">
    <property type="protein sequence ID" value="KYK58611.1"/>
    <property type="molecule type" value="Genomic_DNA"/>
</dbReference>
<comment type="caution">
    <text evidence="4">The sequence shown here is derived from an EMBL/GenBank/DDBJ whole genome shotgun (WGS) entry which is preliminary data.</text>
</comment>
<protein>
    <submittedName>
        <fullName evidence="4">Intracellular protein transport-like protein</fullName>
    </submittedName>
</protein>
<keyword evidence="1" id="KW-0175">Coiled coil</keyword>
<evidence type="ECO:0000256" key="2">
    <source>
        <dbReference type="SAM" id="MobiDB-lite"/>
    </source>
</evidence>
<dbReference type="InParanoid" id="A0A151GNJ8"/>
<reference evidence="4 5" key="1">
    <citation type="journal article" date="2016" name="Sci. Rep.">
        <title>Insights into Adaptations to a Near-Obligate Nematode Endoparasitic Lifestyle from the Finished Genome of Drechmeria coniospora.</title>
        <authorList>
            <person name="Zhang L."/>
            <person name="Zhou Z."/>
            <person name="Guo Q."/>
            <person name="Fokkens L."/>
            <person name="Miskei M."/>
            <person name="Pocsi I."/>
            <person name="Zhang W."/>
            <person name="Chen M."/>
            <person name="Wang L."/>
            <person name="Sun Y."/>
            <person name="Donzelli B.G."/>
            <person name="Gibson D.M."/>
            <person name="Nelson D.R."/>
            <person name="Luo J.G."/>
            <person name="Rep M."/>
            <person name="Liu H."/>
            <person name="Yang S."/>
            <person name="Wang J."/>
            <person name="Krasnoff S.B."/>
            <person name="Xu Y."/>
            <person name="Molnar I."/>
            <person name="Lin M."/>
        </authorList>
    </citation>
    <scope>NUCLEOTIDE SEQUENCE [LARGE SCALE GENOMIC DNA]</scope>
    <source>
        <strain evidence="4 5">ARSEF 6962</strain>
    </source>
</reference>
<feature type="region of interest" description="Disordered" evidence="2">
    <location>
        <begin position="679"/>
        <end position="748"/>
    </location>
</feature>
<feature type="region of interest" description="Disordered" evidence="2">
    <location>
        <begin position="134"/>
        <end position="172"/>
    </location>
</feature>
<feature type="compositionally biased region" description="Low complexity" evidence="2">
    <location>
        <begin position="43"/>
        <end position="57"/>
    </location>
</feature>
<organism evidence="4 5">
    <name type="scientific">Drechmeria coniospora</name>
    <name type="common">Nematophagous fungus</name>
    <name type="synonym">Meria coniospora</name>
    <dbReference type="NCBI Taxonomy" id="98403"/>
    <lineage>
        <taxon>Eukaryota</taxon>
        <taxon>Fungi</taxon>
        <taxon>Dikarya</taxon>
        <taxon>Ascomycota</taxon>
        <taxon>Pezizomycotina</taxon>
        <taxon>Sordariomycetes</taxon>
        <taxon>Hypocreomycetidae</taxon>
        <taxon>Hypocreales</taxon>
        <taxon>Ophiocordycipitaceae</taxon>
        <taxon>Drechmeria</taxon>
    </lineage>
</organism>
<feature type="compositionally biased region" description="Low complexity" evidence="2">
    <location>
        <begin position="679"/>
        <end position="690"/>
    </location>
</feature>
<name>A0A151GNJ8_DRECN</name>
<dbReference type="InterPro" id="IPR056023">
    <property type="entry name" value="DUF7603"/>
</dbReference>
<evidence type="ECO:0000313" key="5">
    <source>
        <dbReference type="Proteomes" id="UP000076580"/>
    </source>
</evidence>
<feature type="compositionally biased region" description="Acidic residues" evidence="2">
    <location>
        <begin position="277"/>
        <end position="290"/>
    </location>
</feature>
<feature type="domain" description="DUF7603" evidence="3">
    <location>
        <begin position="929"/>
        <end position="1037"/>
    </location>
</feature>
<gene>
    <name evidence="4" type="ORF">DCS_05628</name>
</gene>
<feature type="region of interest" description="Disordered" evidence="2">
    <location>
        <begin position="353"/>
        <end position="374"/>
    </location>
</feature>
<evidence type="ECO:0000256" key="1">
    <source>
        <dbReference type="SAM" id="Coils"/>
    </source>
</evidence>
<evidence type="ECO:0000313" key="4">
    <source>
        <dbReference type="EMBL" id="KYK58611.1"/>
    </source>
</evidence>
<feature type="compositionally biased region" description="Polar residues" evidence="2">
    <location>
        <begin position="519"/>
        <end position="529"/>
    </location>
</feature>
<dbReference type="Pfam" id="PF24554">
    <property type="entry name" value="DUF7603"/>
    <property type="match status" value="1"/>
</dbReference>
<feature type="compositionally biased region" description="Low complexity" evidence="2">
    <location>
        <begin position="157"/>
        <end position="172"/>
    </location>
</feature>
<dbReference type="STRING" id="98403.A0A151GNJ8"/>
<dbReference type="AlphaFoldDB" id="A0A151GNJ8"/>
<feature type="compositionally biased region" description="Pro residues" evidence="2">
    <location>
        <begin position="315"/>
        <end position="330"/>
    </location>
</feature>
<feature type="compositionally biased region" description="Polar residues" evidence="2">
    <location>
        <begin position="733"/>
        <end position="742"/>
    </location>
</feature>
<feature type="coiled-coil region" evidence="1">
    <location>
        <begin position="976"/>
        <end position="1151"/>
    </location>
</feature>
<proteinExistence type="predicted"/>